<name>A0AAE9YXB4_9GAMM</name>
<protein>
    <submittedName>
        <fullName evidence="2">Nucleotidyltransferase domain-containing protein</fullName>
    </submittedName>
</protein>
<organism evidence="2 3">
    <name type="scientific">Thalassomonas actiniarum</name>
    <dbReference type="NCBI Taxonomy" id="485447"/>
    <lineage>
        <taxon>Bacteria</taxon>
        <taxon>Pseudomonadati</taxon>
        <taxon>Pseudomonadota</taxon>
        <taxon>Gammaproteobacteria</taxon>
        <taxon>Alteromonadales</taxon>
        <taxon>Colwelliaceae</taxon>
        <taxon>Thalassomonas</taxon>
    </lineage>
</organism>
<proteinExistence type="predicted"/>
<dbReference type="Pfam" id="PF01909">
    <property type="entry name" value="NTP_transf_2"/>
    <property type="match status" value="1"/>
</dbReference>
<dbReference type="RefSeq" id="WP_044831117.1">
    <property type="nucleotide sequence ID" value="NZ_CP059736.1"/>
</dbReference>
<dbReference type="GO" id="GO:0016779">
    <property type="term" value="F:nucleotidyltransferase activity"/>
    <property type="evidence" value="ECO:0007669"/>
    <property type="project" value="InterPro"/>
</dbReference>
<reference evidence="2 3" key="2">
    <citation type="journal article" date="2022" name="Mar. Drugs">
        <title>Bioassay-Guided Fractionation Leads to the Detection of Cholic Acid Generated by the Rare Thalassomonas sp.</title>
        <authorList>
            <person name="Pheiffer F."/>
            <person name="Schneider Y.K."/>
            <person name="Hansen E.H."/>
            <person name="Andersen J.H."/>
            <person name="Isaksson J."/>
            <person name="Busche T."/>
            <person name="R C."/>
            <person name="Kalinowski J."/>
            <person name="Zyl L.V."/>
            <person name="Trindade M."/>
        </authorList>
    </citation>
    <scope>NUCLEOTIDE SEQUENCE [LARGE SCALE GENOMIC DNA]</scope>
    <source>
        <strain evidence="2 3">A5K-106</strain>
    </source>
</reference>
<dbReference type="SUPFAM" id="SSF81301">
    <property type="entry name" value="Nucleotidyltransferase"/>
    <property type="match status" value="1"/>
</dbReference>
<dbReference type="InterPro" id="IPR043519">
    <property type="entry name" value="NT_sf"/>
</dbReference>
<evidence type="ECO:0000259" key="1">
    <source>
        <dbReference type="Pfam" id="PF01909"/>
    </source>
</evidence>
<keyword evidence="3" id="KW-1185">Reference proteome</keyword>
<dbReference type="KEGG" id="tact:SG35_031455"/>
<dbReference type="Gene3D" id="3.30.460.10">
    <property type="entry name" value="Beta Polymerase, domain 2"/>
    <property type="match status" value="1"/>
</dbReference>
<gene>
    <name evidence="2" type="ORF">SG35_031455</name>
</gene>
<reference evidence="2 3" key="1">
    <citation type="journal article" date="2015" name="Genome Announc.">
        <title>Draft Genome Sequences of Marine Isolates of Thalassomonas viridans and Thalassomonas actiniarum.</title>
        <authorList>
            <person name="Olonade I."/>
            <person name="van Zyl L.J."/>
            <person name="Trindade M."/>
        </authorList>
    </citation>
    <scope>NUCLEOTIDE SEQUENCE [LARGE SCALE GENOMIC DNA]</scope>
    <source>
        <strain evidence="2 3">A5K-106</strain>
    </source>
</reference>
<feature type="domain" description="Polymerase nucleotidyl transferase" evidence="1">
    <location>
        <begin position="39"/>
        <end position="75"/>
    </location>
</feature>
<dbReference type="AlphaFoldDB" id="A0AAE9YXB4"/>
<accession>A0AAE9YXB4</accession>
<sequence>MHHSDTMATLLAEIYPDSASQKKSLSAQALKALVSEYIQAQIPDVILLLIHGSATTGKMTAYSDIDVMVVRKNFDGIRKHIASHQGYCLDVIETGADHIQELLANARHSGNDWIVSALALGEVVIDKWQGSTQARQAASALLETGPDAPSAQQINIIRSSVTSLVSELCRSKTEDQALMAGMALFAPLSALLLKQQGAFSHRGKHLANHLEAAAPEINRRLRQAYHELLENKPQALALLARDILTPVGGWLMTGFENNSRLQPKR</sequence>
<dbReference type="InterPro" id="IPR002934">
    <property type="entry name" value="Polymerase_NTP_transf_dom"/>
</dbReference>
<evidence type="ECO:0000313" key="2">
    <source>
        <dbReference type="EMBL" id="WDE02272.1"/>
    </source>
</evidence>
<evidence type="ECO:0000313" key="3">
    <source>
        <dbReference type="Proteomes" id="UP000032568"/>
    </source>
</evidence>
<dbReference type="CDD" id="cd05403">
    <property type="entry name" value="NT_KNTase_like"/>
    <property type="match status" value="1"/>
</dbReference>
<dbReference type="Proteomes" id="UP000032568">
    <property type="component" value="Chromosome pTact"/>
</dbReference>
<dbReference type="EMBL" id="CP059736">
    <property type="protein sequence ID" value="WDE02272.1"/>
    <property type="molecule type" value="Genomic_DNA"/>
</dbReference>